<keyword evidence="6" id="KW-1185">Reference proteome</keyword>
<dbReference type="PANTHER" id="PTHR30146:SF109">
    <property type="entry name" value="HTH-TYPE TRANSCRIPTIONAL REGULATOR GALS"/>
    <property type="match status" value="1"/>
</dbReference>
<dbReference type="PANTHER" id="PTHR30146">
    <property type="entry name" value="LACI-RELATED TRANSCRIPTIONAL REPRESSOR"/>
    <property type="match status" value="1"/>
</dbReference>
<dbReference type="Proteomes" id="UP000248311">
    <property type="component" value="Unassembled WGS sequence"/>
</dbReference>
<dbReference type="EMBL" id="QJTE01000004">
    <property type="protein sequence ID" value="PYE82449.1"/>
    <property type="molecule type" value="Genomic_DNA"/>
</dbReference>
<dbReference type="GO" id="GO:0000976">
    <property type="term" value="F:transcription cis-regulatory region binding"/>
    <property type="evidence" value="ECO:0007669"/>
    <property type="project" value="TreeGrafter"/>
</dbReference>
<dbReference type="PROSITE" id="PS50932">
    <property type="entry name" value="HTH_LACI_2"/>
    <property type="match status" value="1"/>
</dbReference>
<evidence type="ECO:0000313" key="5">
    <source>
        <dbReference type="EMBL" id="PYE82449.1"/>
    </source>
</evidence>
<dbReference type="Gene3D" id="1.10.260.40">
    <property type="entry name" value="lambda repressor-like DNA-binding domains"/>
    <property type="match status" value="1"/>
</dbReference>
<dbReference type="InterPro" id="IPR001761">
    <property type="entry name" value="Peripla_BP/Lac1_sug-bd_dom"/>
</dbReference>
<accession>A0A318STF0</accession>
<dbReference type="OrthoDB" id="60111at2"/>
<dbReference type="Pfam" id="PF00356">
    <property type="entry name" value="LacI"/>
    <property type="match status" value="1"/>
</dbReference>
<dbReference type="Gene3D" id="3.40.50.2300">
    <property type="match status" value="2"/>
</dbReference>
<evidence type="ECO:0000256" key="3">
    <source>
        <dbReference type="ARBA" id="ARBA00023163"/>
    </source>
</evidence>
<dbReference type="SUPFAM" id="SSF47413">
    <property type="entry name" value="lambda repressor-like DNA-binding domains"/>
    <property type="match status" value="1"/>
</dbReference>
<protein>
    <submittedName>
        <fullName evidence="5">LacI family transcriptional regulator</fullName>
    </submittedName>
</protein>
<evidence type="ECO:0000313" key="6">
    <source>
        <dbReference type="Proteomes" id="UP000248311"/>
    </source>
</evidence>
<keyword evidence="2" id="KW-0238">DNA-binding</keyword>
<organism evidence="5 6">
    <name type="scientific">Pseudoroseicyclus aestuarii</name>
    <dbReference type="NCBI Taxonomy" id="1795041"/>
    <lineage>
        <taxon>Bacteria</taxon>
        <taxon>Pseudomonadati</taxon>
        <taxon>Pseudomonadota</taxon>
        <taxon>Alphaproteobacteria</taxon>
        <taxon>Rhodobacterales</taxon>
        <taxon>Paracoccaceae</taxon>
        <taxon>Pseudoroseicyclus</taxon>
    </lineage>
</organism>
<dbReference type="AlphaFoldDB" id="A0A318STF0"/>
<dbReference type="SUPFAM" id="SSF53822">
    <property type="entry name" value="Periplasmic binding protein-like I"/>
    <property type="match status" value="1"/>
</dbReference>
<evidence type="ECO:0000259" key="4">
    <source>
        <dbReference type="PROSITE" id="PS50932"/>
    </source>
</evidence>
<sequence>MARGPGADQERPTLRTIAEATGLSLSTVSLALRDGDRLKADTRRRVIEAARRLGYVPDLAGVRLRTGRSNTIGLILDGREESLGFSRMLMQGISGAVRAKGMALNVFPQFERSETLPLIGSLLRDQTVEGLILTHTEPQDDRVKLLLENGLPFVTHGRTELYTPHAFHDFDTAAFMQTAVRLLAERGARRLLAVLSDNRTFNHHQARRSFLDSAAQLGLEAEVQEDQPEGGDHVGRLRLLGRSIAGQGRTDAVICDSELAGISIASGLREAGCRIGADLQVASKQTSQLLPALFPEVLCLREDVPASGAELARLLFARLGDEPATKLQTLAAPLIAPGDKPAA</sequence>
<reference evidence="5 6" key="1">
    <citation type="submission" date="2018-06" db="EMBL/GenBank/DDBJ databases">
        <title>Genomic Encyclopedia of Type Strains, Phase III (KMG-III): the genomes of soil and plant-associated and newly described type strains.</title>
        <authorList>
            <person name="Whitman W."/>
        </authorList>
    </citation>
    <scope>NUCLEOTIDE SEQUENCE [LARGE SCALE GENOMIC DNA]</scope>
    <source>
        <strain evidence="5 6">CECT 9025</strain>
    </source>
</reference>
<evidence type="ECO:0000256" key="2">
    <source>
        <dbReference type="ARBA" id="ARBA00023125"/>
    </source>
</evidence>
<keyword evidence="1" id="KW-0805">Transcription regulation</keyword>
<dbReference type="InterPro" id="IPR028082">
    <property type="entry name" value="Peripla_BP_I"/>
</dbReference>
<comment type="caution">
    <text evidence="5">The sequence shown here is derived from an EMBL/GenBank/DDBJ whole genome shotgun (WGS) entry which is preliminary data.</text>
</comment>
<dbReference type="InterPro" id="IPR010982">
    <property type="entry name" value="Lambda_DNA-bd_dom_sf"/>
</dbReference>
<evidence type="ECO:0000256" key="1">
    <source>
        <dbReference type="ARBA" id="ARBA00023015"/>
    </source>
</evidence>
<dbReference type="SMART" id="SM00354">
    <property type="entry name" value="HTH_LACI"/>
    <property type="match status" value="1"/>
</dbReference>
<feature type="domain" description="HTH lacI-type" evidence="4">
    <location>
        <begin position="12"/>
        <end position="66"/>
    </location>
</feature>
<proteinExistence type="predicted"/>
<dbReference type="CDD" id="cd01392">
    <property type="entry name" value="HTH_LacI"/>
    <property type="match status" value="1"/>
</dbReference>
<name>A0A318STF0_9RHOB</name>
<gene>
    <name evidence="5" type="ORF">DFP88_104205</name>
</gene>
<keyword evidence="3" id="KW-0804">Transcription</keyword>
<dbReference type="GO" id="GO:0003700">
    <property type="term" value="F:DNA-binding transcription factor activity"/>
    <property type="evidence" value="ECO:0007669"/>
    <property type="project" value="TreeGrafter"/>
</dbReference>
<dbReference type="InterPro" id="IPR000843">
    <property type="entry name" value="HTH_LacI"/>
</dbReference>
<dbReference type="RefSeq" id="WP_110815116.1">
    <property type="nucleotide sequence ID" value="NZ_QJTE01000004.1"/>
</dbReference>
<dbReference type="Pfam" id="PF00532">
    <property type="entry name" value="Peripla_BP_1"/>
    <property type="match status" value="1"/>
</dbReference>